<dbReference type="Pfam" id="PF00044">
    <property type="entry name" value="Gp_dh_N"/>
    <property type="match status" value="1"/>
</dbReference>
<feature type="binding site" evidence="5">
    <location>
        <position position="126"/>
    </location>
    <ligand>
        <name>NAD(+)</name>
        <dbReference type="ChEBI" id="CHEBI:57540"/>
    </ligand>
</feature>
<dbReference type="SUPFAM" id="SSF51735">
    <property type="entry name" value="NAD(P)-binding Rossmann-fold domains"/>
    <property type="match status" value="1"/>
</dbReference>
<dbReference type="Pfam" id="PF02800">
    <property type="entry name" value="Gp_dh_C"/>
    <property type="match status" value="1"/>
</dbReference>
<dbReference type="EC" id="1.2.1.-" evidence="8"/>
<dbReference type="CDD" id="cd18126">
    <property type="entry name" value="GAPDH_I_C"/>
    <property type="match status" value="1"/>
</dbReference>
<keyword evidence="2 8" id="KW-0560">Oxidoreductase</keyword>
<dbReference type="Gene3D" id="3.30.360.10">
    <property type="entry name" value="Dihydrodipicolinate Reductase, domain 2"/>
    <property type="match status" value="1"/>
</dbReference>
<organism evidence="10 11">
    <name type="scientific">Thermovirga lienii (strain ATCC BAA-1197 / DSM 17291 / Cas60314)</name>
    <dbReference type="NCBI Taxonomy" id="580340"/>
    <lineage>
        <taxon>Bacteria</taxon>
        <taxon>Thermotogati</taxon>
        <taxon>Synergistota</taxon>
        <taxon>Synergistia</taxon>
        <taxon>Synergistales</taxon>
        <taxon>Thermovirgaceae</taxon>
        <taxon>Thermovirga</taxon>
    </lineage>
</organism>
<dbReference type="SUPFAM" id="SSF55347">
    <property type="entry name" value="Glyceraldehyde-3-phosphate dehydrogenase-like, C-terminal domain"/>
    <property type="match status" value="1"/>
</dbReference>
<dbReference type="CDD" id="cd05214">
    <property type="entry name" value="GAPDH_I_N"/>
    <property type="match status" value="1"/>
</dbReference>
<accession>G7VA28</accession>
<dbReference type="KEGG" id="tli:Tlie_0995"/>
<dbReference type="AlphaFoldDB" id="G7VA28"/>
<dbReference type="eggNOG" id="COG0057">
    <property type="taxonomic scope" value="Bacteria"/>
</dbReference>
<feature type="binding site" evidence="4">
    <location>
        <position position="188"/>
    </location>
    <ligand>
        <name>D-glyceraldehyde 3-phosphate</name>
        <dbReference type="ChEBI" id="CHEBI:59776"/>
    </ligand>
</feature>
<dbReference type="GO" id="GO:0051287">
    <property type="term" value="F:NAD binding"/>
    <property type="evidence" value="ECO:0007669"/>
    <property type="project" value="InterPro"/>
</dbReference>
<evidence type="ECO:0000256" key="4">
    <source>
        <dbReference type="PIRSR" id="PIRSR000149-2"/>
    </source>
</evidence>
<reference evidence="11" key="1">
    <citation type="submission" date="2011-10" db="EMBL/GenBank/DDBJ databases">
        <title>The complete genome of chromosome of Thermovirga lienii DSM 17291.</title>
        <authorList>
            <consortium name="US DOE Joint Genome Institute (JGI-PGF)"/>
            <person name="Lucas S."/>
            <person name="Copeland A."/>
            <person name="Lapidus A."/>
            <person name="Glavina del Rio T."/>
            <person name="Dalin E."/>
            <person name="Tice H."/>
            <person name="Bruce D."/>
            <person name="Goodwin L."/>
            <person name="Pitluck S."/>
            <person name="Peters L."/>
            <person name="Mikhailova N."/>
            <person name="Saunders E."/>
            <person name="Kyrpides N."/>
            <person name="Mavromatis K."/>
            <person name="Ivanova N."/>
            <person name="Last F.I."/>
            <person name="Brettin T."/>
            <person name="Detter J.C."/>
            <person name="Han C."/>
            <person name="Larimer F."/>
            <person name="Land M."/>
            <person name="Hauser L."/>
            <person name="Markowitz V."/>
            <person name="Cheng J.-F."/>
            <person name="Hugenholtz P."/>
            <person name="Woyke T."/>
            <person name="Wu D."/>
            <person name="Spring S."/>
            <person name="Schroeder M."/>
            <person name="Brambilla E.-M."/>
            <person name="Klenk H.-P."/>
            <person name="Eisen J.A."/>
        </authorList>
    </citation>
    <scope>NUCLEOTIDE SEQUENCE [LARGE SCALE GENOMIC DNA]</scope>
    <source>
        <strain evidence="11">ATCC BAA-1197 / DSM 17291 / Cas60314</strain>
    </source>
</reference>
<dbReference type="GO" id="GO:0016620">
    <property type="term" value="F:oxidoreductase activity, acting on the aldehyde or oxo group of donors, NAD or NADP as acceptor"/>
    <property type="evidence" value="ECO:0007669"/>
    <property type="project" value="InterPro"/>
</dbReference>
<dbReference type="SMART" id="SM00846">
    <property type="entry name" value="Gp_dh_N"/>
    <property type="match status" value="1"/>
</dbReference>
<evidence type="ECO:0000313" key="10">
    <source>
        <dbReference type="EMBL" id="AER66728.1"/>
    </source>
</evidence>
<dbReference type="PIRSF" id="PIRSF000149">
    <property type="entry name" value="GAP_DH"/>
    <property type="match status" value="1"/>
</dbReference>
<dbReference type="InterPro" id="IPR020828">
    <property type="entry name" value="GlycerAld_3-P_DH_NAD(P)-bd"/>
</dbReference>
<keyword evidence="5" id="KW-0520">NAD</keyword>
<sequence>MKDRKVRVAINGFGRIGRLALRAMYEYRQDWSFEIVATNSRTDAEQRAYLLKYDSVHRRFKGTVKVEGDSLDVNGSKIEVLKYQDIRDIPWGDKGIDIVIESSGKYTDADKAKGHIEAGAKKVVITAPAKGDVPTIVMGVNESIYDPQKHSIVSNASCTTNCLAPVVKVLHERFGIKQGLMTTTHAYTNDQKTLDASHKKLHRGRAAALSIIPTTTGAASAIGKVIPELNGKLDGMALRVPTPDVSAVDLVAILNKRVTAEEINEAMKEYAEGELKGILGYETEDLVSSDFIGDSRSSIFAAMHTVCIGDMAKVIAWYDNEWGYACRVLDLVEYMVRKGL</sequence>
<dbReference type="HOGENOM" id="CLU_030140_0_2_0"/>
<dbReference type="Gene3D" id="3.40.50.720">
    <property type="entry name" value="NAD(P)-binding Rossmann-like Domain"/>
    <property type="match status" value="1"/>
</dbReference>
<evidence type="ECO:0000256" key="7">
    <source>
        <dbReference type="RuleBase" id="RU000397"/>
    </source>
</evidence>
<dbReference type="InterPro" id="IPR020830">
    <property type="entry name" value="GlycerAld_3-P_DH_AS"/>
</dbReference>
<dbReference type="STRING" id="580340.Tlie_0995"/>
<dbReference type="GO" id="GO:0050661">
    <property type="term" value="F:NADP binding"/>
    <property type="evidence" value="ECO:0007669"/>
    <property type="project" value="InterPro"/>
</dbReference>
<gene>
    <name evidence="10" type="ordered locus">Tlie_0995</name>
</gene>
<dbReference type="FunFam" id="3.40.50.720:FF:000001">
    <property type="entry name" value="Glyceraldehyde-3-phosphate dehydrogenase"/>
    <property type="match status" value="1"/>
</dbReference>
<feature type="binding site" evidence="4">
    <location>
        <begin position="157"/>
        <end position="159"/>
    </location>
    <ligand>
        <name>D-glyceraldehyde 3-phosphate</name>
        <dbReference type="ChEBI" id="CHEBI:59776"/>
    </ligand>
</feature>
<dbReference type="InterPro" id="IPR020831">
    <property type="entry name" value="GlycerAld/Erythrose_P_DH"/>
</dbReference>
<feature type="site" description="Activates thiol group during catalysis" evidence="6">
    <location>
        <position position="185"/>
    </location>
</feature>
<dbReference type="InterPro" id="IPR006424">
    <property type="entry name" value="Glyceraldehyde-3-P_DH_1"/>
</dbReference>
<feature type="binding site" evidence="5">
    <location>
        <position position="320"/>
    </location>
    <ligand>
        <name>NAD(+)</name>
        <dbReference type="ChEBI" id="CHEBI:57540"/>
    </ligand>
</feature>
<evidence type="ECO:0000256" key="6">
    <source>
        <dbReference type="PIRSR" id="PIRSR000149-4"/>
    </source>
</evidence>
<evidence type="ECO:0000256" key="5">
    <source>
        <dbReference type="PIRSR" id="PIRSR000149-3"/>
    </source>
</evidence>
<reference evidence="10 11" key="2">
    <citation type="journal article" date="2012" name="Stand. Genomic Sci.">
        <title>Genome sequence of the moderately thermophilic, amino-acid-degrading and sulfur-reducing bacterium Thermovirga lienii type strain (Cas60314(T)).</title>
        <authorList>
            <person name="Goker M."/>
            <person name="Saunders E."/>
            <person name="Lapidus A."/>
            <person name="Nolan M."/>
            <person name="Lucas S."/>
            <person name="Hammon N."/>
            <person name="Deshpande S."/>
            <person name="Cheng J.F."/>
            <person name="Han C."/>
            <person name="Tapia R."/>
            <person name="Goodwin L.A."/>
            <person name="Pitluck S."/>
            <person name="Liolios K."/>
            <person name="Mavromatis K."/>
            <person name="Pagani I."/>
            <person name="Ivanova N."/>
            <person name="Mikhailova N."/>
            <person name="Pati A."/>
            <person name="Chen A."/>
            <person name="Palaniappan K."/>
            <person name="Land M."/>
            <person name="Chang Y.J."/>
            <person name="Jeffries C.D."/>
            <person name="Brambilla E.M."/>
            <person name="Rohde M."/>
            <person name="Spring S."/>
            <person name="Detter J.C."/>
            <person name="Woyke T."/>
            <person name="Bristow J."/>
            <person name="Eisen J.A."/>
            <person name="Markowitz V."/>
            <person name="Hugenholtz P."/>
            <person name="Kyrpides N.C."/>
            <person name="Klenk H.P."/>
        </authorList>
    </citation>
    <scope>NUCLEOTIDE SEQUENCE [LARGE SCALE GENOMIC DNA]</scope>
    <source>
        <strain evidence="11">ATCC BAA-1197 / DSM 17291 / Cas60314</strain>
    </source>
</reference>
<evidence type="ECO:0000313" key="11">
    <source>
        <dbReference type="Proteomes" id="UP000005868"/>
    </source>
</evidence>
<dbReference type="PRINTS" id="PR00078">
    <property type="entry name" value="G3PDHDRGNASE"/>
</dbReference>
<feature type="binding site" evidence="5">
    <location>
        <begin position="15"/>
        <end position="16"/>
    </location>
    <ligand>
        <name>NAD(+)</name>
        <dbReference type="ChEBI" id="CHEBI:57540"/>
    </ligand>
</feature>
<evidence type="ECO:0000256" key="2">
    <source>
        <dbReference type="ARBA" id="ARBA00023002"/>
    </source>
</evidence>
<proteinExistence type="inferred from homology"/>
<dbReference type="InterPro" id="IPR020829">
    <property type="entry name" value="GlycerAld_3-P_DH_cat"/>
</dbReference>
<evidence type="ECO:0000256" key="3">
    <source>
        <dbReference type="PIRSR" id="PIRSR000149-1"/>
    </source>
</evidence>
<feature type="binding site" evidence="4">
    <location>
        <begin position="216"/>
        <end position="217"/>
    </location>
    <ligand>
        <name>D-glyceraldehyde 3-phosphate</name>
        <dbReference type="ChEBI" id="CHEBI:59776"/>
    </ligand>
</feature>
<comment type="similarity">
    <text evidence="1 7">Belongs to the glyceraldehyde-3-phosphate dehydrogenase family.</text>
</comment>
<dbReference type="EMBL" id="CP003096">
    <property type="protein sequence ID" value="AER66728.1"/>
    <property type="molecule type" value="Genomic_DNA"/>
</dbReference>
<dbReference type="GO" id="GO:0006006">
    <property type="term" value="P:glucose metabolic process"/>
    <property type="evidence" value="ECO:0007669"/>
    <property type="project" value="InterPro"/>
</dbReference>
<keyword evidence="11" id="KW-1185">Reference proteome</keyword>
<evidence type="ECO:0000256" key="8">
    <source>
        <dbReference type="RuleBase" id="RU361160"/>
    </source>
</evidence>
<feature type="active site" description="Nucleophile" evidence="3">
    <location>
        <position position="158"/>
    </location>
</feature>
<dbReference type="PROSITE" id="PS00071">
    <property type="entry name" value="GAPDH"/>
    <property type="match status" value="1"/>
</dbReference>
<dbReference type="Proteomes" id="UP000005868">
    <property type="component" value="Chromosome"/>
</dbReference>
<protein>
    <recommendedName>
        <fullName evidence="8">Glyceraldehyde-3-phosphate dehydrogenase</fullName>
        <ecNumber evidence="8">1.2.1.-</ecNumber>
    </recommendedName>
</protein>
<dbReference type="PANTHER" id="PTHR43148">
    <property type="entry name" value="GLYCERALDEHYDE-3-PHOSPHATE DEHYDROGENASE 2"/>
    <property type="match status" value="1"/>
</dbReference>
<dbReference type="FunFam" id="3.30.360.10:FF:000002">
    <property type="entry name" value="Glyceraldehyde-3-phosphate dehydrogenase"/>
    <property type="match status" value="1"/>
</dbReference>
<dbReference type="NCBIfam" id="TIGR01534">
    <property type="entry name" value="GAPDH-I"/>
    <property type="match status" value="1"/>
</dbReference>
<evidence type="ECO:0000259" key="9">
    <source>
        <dbReference type="SMART" id="SM00846"/>
    </source>
</evidence>
<feature type="binding site" evidence="4">
    <location>
        <position position="239"/>
    </location>
    <ligand>
        <name>D-glyceraldehyde 3-phosphate</name>
        <dbReference type="ChEBI" id="CHEBI:59776"/>
    </ligand>
</feature>
<feature type="domain" description="Glyceraldehyde 3-phosphate dehydrogenase NAD(P) binding" evidence="9">
    <location>
        <begin position="6"/>
        <end position="158"/>
    </location>
</feature>
<keyword evidence="5" id="KW-0547">Nucleotide-binding</keyword>
<dbReference type="OrthoDB" id="9803304at2"/>
<evidence type="ECO:0000256" key="1">
    <source>
        <dbReference type="ARBA" id="ARBA00007406"/>
    </source>
</evidence>
<name>G7VA28_THELD</name>
<dbReference type="InterPro" id="IPR036291">
    <property type="entry name" value="NAD(P)-bd_dom_sf"/>
</dbReference>